<dbReference type="EMBL" id="JACPUR010000007">
    <property type="protein sequence ID" value="MBI3126628.1"/>
    <property type="molecule type" value="Genomic_DNA"/>
</dbReference>
<dbReference type="InterPro" id="IPR039315">
    <property type="entry name" value="CheW"/>
</dbReference>
<protein>
    <submittedName>
        <fullName evidence="2">Purine-binding chemotaxis protein CheW</fullName>
    </submittedName>
</protein>
<dbReference type="Gene3D" id="2.30.30.40">
    <property type="entry name" value="SH3 Domains"/>
    <property type="match status" value="1"/>
</dbReference>
<dbReference type="AlphaFoldDB" id="A0A932MMF5"/>
<dbReference type="InterPro" id="IPR036061">
    <property type="entry name" value="CheW-like_dom_sf"/>
</dbReference>
<dbReference type="GO" id="GO:0006935">
    <property type="term" value="P:chemotaxis"/>
    <property type="evidence" value="ECO:0007669"/>
    <property type="project" value="InterPro"/>
</dbReference>
<gene>
    <name evidence="2" type="ORF">HYZ11_03385</name>
</gene>
<dbReference type="InterPro" id="IPR002545">
    <property type="entry name" value="CheW-lke_dom"/>
</dbReference>
<dbReference type="PROSITE" id="PS50851">
    <property type="entry name" value="CHEW"/>
    <property type="match status" value="1"/>
</dbReference>
<dbReference type="Pfam" id="PF01584">
    <property type="entry name" value="CheW"/>
    <property type="match status" value="1"/>
</dbReference>
<organism evidence="2 3">
    <name type="scientific">Tectimicrobiota bacterium</name>
    <dbReference type="NCBI Taxonomy" id="2528274"/>
    <lineage>
        <taxon>Bacteria</taxon>
        <taxon>Pseudomonadati</taxon>
        <taxon>Nitrospinota/Tectimicrobiota group</taxon>
        <taxon>Candidatus Tectimicrobiota</taxon>
    </lineage>
</organism>
<dbReference type="PANTHER" id="PTHR22617">
    <property type="entry name" value="CHEMOTAXIS SENSOR HISTIDINE KINASE-RELATED"/>
    <property type="match status" value="1"/>
</dbReference>
<reference evidence="2" key="1">
    <citation type="submission" date="2020-07" db="EMBL/GenBank/DDBJ databases">
        <title>Huge and variable diversity of episymbiotic CPR bacteria and DPANN archaea in groundwater ecosystems.</title>
        <authorList>
            <person name="He C.Y."/>
            <person name="Keren R."/>
            <person name="Whittaker M."/>
            <person name="Farag I.F."/>
            <person name="Doudna J."/>
            <person name="Cate J.H.D."/>
            <person name="Banfield J.F."/>
        </authorList>
    </citation>
    <scope>NUCLEOTIDE SEQUENCE</scope>
    <source>
        <strain evidence="2">NC_groundwater_763_Ag_S-0.2um_68_21</strain>
    </source>
</reference>
<dbReference type="GO" id="GO:0007165">
    <property type="term" value="P:signal transduction"/>
    <property type="evidence" value="ECO:0007669"/>
    <property type="project" value="InterPro"/>
</dbReference>
<evidence type="ECO:0000259" key="1">
    <source>
        <dbReference type="PROSITE" id="PS50851"/>
    </source>
</evidence>
<evidence type="ECO:0000313" key="2">
    <source>
        <dbReference type="EMBL" id="MBI3126628.1"/>
    </source>
</evidence>
<feature type="domain" description="CheW-like" evidence="1">
    <location>
        <begin position="65"/>
        <end position="209"/>
    </location>
</feature>
<dbReference type="SUPFAM" id="SSF50341">
    <property type="entry name" value="CheW-like"/>
    <property type="match status" value="1"/>
</dbReference>
<name>A0A932MMF5_UNCTE</name>
<evidence type="ECO:0000313" key="3">
    <source>
        <dbReference type="Proteomes" id="UP000782312"/>
    </source>
</evidence>
<dbReference type="Proteomes" id="UP000782312">
    <property type="component" value="Unassembled WGS sequence"/>
</dbReference>
<dbReference type="PANTHER" id="PTHR22617:SF23">
    <property type="entry name" value="CHEMOTAXIS PROTEIN CHEW"/>
    <property type="match status" value="1"/>
</dbReference>
<proteinExistence type="predicted"/>
<accession>A0A932MMF5</accession>
<dbReference type="Gene3D" id="2.40.50.180">
    <property type="entry name" value="CheA-289, Domain 4"/>
    <property type="match status" value="1"/>
</dbReference>
<comment type="caution">
    <text evidence="2">The sequence shown here is derived from an EMBL/GenBank/DDBJ whole genome shotgun (WGS) entry which is preliminary data.</text>
</comment>
<dbReference type="GO" id="GO:0005829">
    <property type="term" value="C:cytosol"/>
    <property type="evidence" value="ECO:0007669"/>
    <property type="project" value="TreeGrafter"/>
</dbReference>
<dbReference type="SMART" id="SM00260">
    <property type="entry name" value="CheW"/>
    <property type="match status" value="1"/>
</dbReference>
<sequence>MKPDKGSPIPEAAIDWREIHARLEQSRRALEAGGELPPQEVKRILRERAKRFAQPREKAPEVTATLDLLVFALGGERYGIETEHVVEVIPVQDLVSVPCTPPVILGVVNHRGHVLPVLDIRRLSGFPGQAAGEGGRAVVVKAGGMTLGISADAVDGTVRVGANELSPPPAVLAGGREEFIRGVTREMVGVLDLDALARDPRIMVNEEVG</sequence>